<keyword evidence="1" id="KW-1133">Transmembrane helix</keyword>
<keyword evidence="1" id="KW-0812">Transmembrane</keyword>
<feature type="domain" description="Membrane-associated sensor" evidence="2">
    <location>
        <begin position="50"/>
        <end position="140"/>
    </location>
</feature>
<evidence type="ECO:0000259" key="2">
    <source>
        <dbReference type="Pfam" id="PF17158"/>
    </source>
</evidence>
<feature type="transmembrane region" description="Helical" evidence="1">
    <location>
        <begin position="123"/>
        <end position="141"/>
    </location>
</feature>
<feature type="transmembrane region" description="Helical" evidence="1">
    <location>
        <begin position="83"/>
        <end position="103"/>
    </location>
</feature>
<evidence type="ECO:0000256" key="1">
    <source>
        <dbReference type="SAM" id="Phobius"/>
    </source>
</evidence>
<keyword evidence="4" id="KW-1185">Reference proteome</keyword>
<organism evidence="3 4">
    <name type="scientific">Massilia aurea</name>
    <dbReference type="NCBI Taxonomy" id="373040"/>
    <lineage>
        <taxon>Bacteria</taxon>
        <taxon>Pseudomonadati</taxon>
        <taxon>Pseudomonadota</taxon>
        <taxon>Betaproteobacteria</taxon>
        <taxon>Burkholderiales</taxon>
        <taxon>Oxalobacteraceae</taxon>
        <taxon>Telluria group</taxon>
        <taxon>Massilia</taxon>
    </lineage>
</organism>
<accession>A0A422QE40</accession>
<feature type="non-terminal residue" evidence="3">
    <location>
        <position position="149"/>
    </location>
</feature>
<evidence type="ECO:0000313" key="3">
    <source>
        <dbReference type="EMBL" id="RNF28267.1"/>
    </source>
</evidence>
<dbReference type="RefSeq" id="WP_183407559.1">
    <property type="nucleotide sequence ID" value="NZ_JSAB01000373.1"/>
</dbReference>
<feature type="transmembrane region" description="Helical" evidence="1">
    <location>
        <begin position="54"/>
        <end position="76"/>
    </location>
</feature>
<gene>
    <name evidence="3" type="ORF">NM04_24105</name>
</gene>
<feature type="transmembrane region" description="Helical" evidence="1">
    <location>
        <begin position="25"/>
        <end position="48"/>
    </location>
</feature>
<sequence length="149" mass="15777">MRHGVLAEPTDLVKHHPSGAQLRHVVWVLAGLALAFALLAPAAGIPLARAPEFIPMYGSVLIGANLLTGILLLGHVHTGRSRALGILVLGYLLTALIASAHLLTFPGLFADQGVLGGNHQTTPWLHVAWHALFPLFVLGYTRSTDAPPL</sequence>
<name>A0A422QE40_9BURK</name>
<keyword evidence="1" id="KW-0472">Membrane</keyword>
<evidence type="ECO:0000313" key="4">
    <source>
        <dbReference type="Proteomes" id="UP000283254"/>
    </source>
</evidence>
<proteinExistence type="predicted"/>
<comment type="caution">
    <text evidence="3">The sequence shown here is derived from an EMBL/GenBank/DDBJ whole genome shotgun (WGS) entry which is preliminary data.</text>
</comment>
<dbReference type="Pfam" id="PF17158">
    <property type="entry name" value="MASE4"/>
    <property type="match status" value="1"/>
</dbReference>
<dbReference type="Proteomes" id="UP000283254">
    <property type="component" value="Unassembled WGS sequence"/>
</dbReference>
<reference evidence="3" key="1">
    <citation type="submission" date="2014-10" db="EMBL/GenBank/DDBJ databases">
        <title>Massilia sp. genome.</title>
        <authorList>
            <person name="Xu B."/>
            <person name="Dai L."/>
            <person name="Huang Z."/>
        </authorList>
    </citation>
    <scope>NUCLEOTIDE SEQUENCE [LARGE SCALE GENOMIC DNA]</scope>
    <source>
        <strain evidence="3">CFS-1</strain>
    </source>
</reference>
<dbReference type="AlphaFoldDB" id="A0A422QE40"/>
<protein>
    <recommendedName>
        <fullName evidence="2">Membrane-associated sensor domain-containing protein</fullName>
    </recommendedName>
</protein>
<dbReference type="InterPro" id="IPR033424">
    <property type="entry name" value="MASE4"/>
</dbReference>
<dbReference type="EMBL" id="JSAB01000373">
    <property type="protein sequence ID" value="RNF28267.1"/>
    <property type="molecule type" value="Genomic_DNA"/>
</dbReference>